<reference evidence="1 2" key="1">
    <citation type="submission" date="2021-11" db="EMBL/GenBank/DDBJ databases">
        <title>Whole genome of Geoglobus acetivorans.</title>
        <authorList>
            <person name="Liu D."/>
        </authorList>
    </citation>
    <scope>NUCLEOTIDE SEQUENCE [LARGE SCALE GENOMIC DNA]</scope>
    <source>
        <strain evidence="1 2">SBH6</strain>
    </source>
</reference>
<dbReference type="Proteomes" id="UP001492541">
    <property type="component" value="Chromosome"/>
</dbReference>
<sequence>MNGKILLGMIVLIAVGVLLLPSTVSLFAGQHYWYNLENDTNDVPCQKCHADVYEELKNSEYHWKNWGQQNAVDEQDCMECHQVAPKNVRGITFANGSANVGSGWQAGKEAHAAATVSCMWCHGTDSSGAPLYPNAPIAGGFNLTNYTGDTGIYAAHKDWVNSAKADTSANGTNLLLESNEACIGCHTHVAVRINWTHASSLEFNATNTGSGWTTENYRANGTAVRIVWGNAEGTGGFVNNGTTTIPWGNGQW</sequence>
<dbReference type="Gene3D" id="1.10.1130.10">
    <property type="entry name" value="Flavocytochrome C3, Chain A"/>
    <property type="match status" value="1"/>
</dbReference>
<dbReference type="GeneID" id="90448347"/>
<evidence type="ECO:0000313" key="1">
    <source>
        <dbReference type="EMBL" id="XAT64095.1"/>
    </source>
</evidence>
<proteinExistence type="predicted"/>
<gene>
    <name evidence="1" type="ORF">LPQ35_01640</name>
</gene>
<keyword evidence="2" id="KW-1185">Reference proteome</keyword>
<organism evidence="1 2">
    <name type="scientific">Geoglobus acetivorans</name>
    <dbReference type="NCBI Taxonomy" id="565033"/>
    <lineage>
        <taxon>Archaea</taxon>
        <taxon>Methanobacteriati</taxon>
        <taxon>Methanobacteriota</taxon>
        <taxon>Archaeoglobi</taxon>
        <taxon>Archaeoglobales</taxon>
        <taxon>Archaeoglobaceae</taxon>
        <taxon>Geoglobus</taxon>
    </lineage>
</organism>
<dbReference type="SUPFAM" id="SSF48695">
    <property type="entry name" value="Multiheme cytochromes"/>
    <property type="match status" value="1"/>
</dbReference>
<dbReference type="InterPro" id="IPR036280">
    <property type="entry name" value="Multihaem_cyt_sf"/>
</dbReference>
<name>A0ABZ3H5U1_GEOAI</name>
<evidence type="ECO:0000313" key="2">
    <source>
        <dbReference type="Proteomes" id="UP001492541"/>
    </source>
</evidence>
<accession>A0ABZ3H5U1</accession>
<protein>
    <recommendedName>
        <fullName evidence="3">Cytochrome c family protein</fullName>
    </recommendedName>
</protein>
<evidence type="ECO:0008006" key="3">
    <source>
        <dbReference type="Google" id="ProtNLM"/>
    </source>
</evidence>
<dbReference type="RefSeq" id="WP_193806476.1">
    <property type="nucleotide sequence ID" value="NZ_CP087714.1"/>
</dbReference>
<dbReference type="EMBL" id="CP087714">
    <property type="protein sequence ID" value="XAT64095.1"/>
    <property type="molecule type" value="Genomic_DNA"/>
</dbReference>